<comment type="similarity">
    <text evidence="1">To bacterial alkanal monooxygenase alpha and beta chains.</text>
</comment>
<keyword evidence="5" id="KW-1185">Reference proteome</keyword>
<dbReference type="Proteomes" id="UP001519272">
    <property type="component" value="Unassembled WGS sequence"/>
</dbReference>
<evidence type="ECO:0000259" key="3">
    <source>
        <dbReference type="Pfam" id="PF00296"/>
    </source>
</evidence>
<reference evidence="4 5" key="1">
    <citation type="submission" date="2021-03" db="EMBL/GenBank/DDBJ databases">
        <title>Genomic Encyclopedia of Type Strains, Phase IV (KMG-IV): sequencing the most valuable type-strain genomes for metagenomic binning, comparative biology and taxonomic classification.</title>
        <authorList>
            <person name="Goeker M."/>
        </authorList>
    </citation>
    <scope>NUCLEOTIDE SEQUENCE [LARGE SCALE GENOMIC DNA]</scope>
    <source>
        <strain evidence="4 5">DSM 14349</strain>
    </source>
</reference>
<evidence type="ECO:0000256" key="2">
    <source>
        <dbReference type="SAM" id="MobiDB-lite"/>
    </source>
</evidence>
<evidence type="ECO:0000313" key="4">
    <source>
        <dbReference type="EMBL" id="MBP1905466.1"/>
    </source>
</evidence>
<name>A0ABS4FS98_9BACL</name>
<dbReference type="InterPro" id="IPR050766">
    <property type="entry name" value="Bact_Lucif_Oxidored"/>
</dbReference>
<comment type="caution">
    <text evidence="4">The sequence shown here is derived from an EMBL/GenBank/DDBJ whole genome shotgun (WGS) entry which is preliminary data.</text>
</comment>
<organism evidence="4 5">
    <name type="scientific">Paenibacillus turicensis</name>
    <dbReference type="NCBI Taxonomy" id="160487"/>
    <lineage>
        <taxon>Bacteria</taxon>
        <taxon>Bacillati</taxon>
        <taxon>Bacillota</taxon>
        <taxon>Bacilli</taxon>
        <taxon>Bacillales</taxon>
        <taxon>Paenibacillaceae</taxon>
        <taxon>Paenibacillus</taxon>
    </lineage>
</organism>
<dbReference type="SUPFAM" id="SSF51679">
    <property type="entry name" value="Bacterial luciferase-like"/>
    <property type="match status" value="1"/>
</dbReference>
<gene>
    <name evidence="4" type="ORF">J2Z32_002096</name>
</gene>
<dbReference type="Gene3D" id="3.20.20.30">
    <property type="entry name" value="Luciferase-like domain"/>
    <property type="match status" value="1"/>
</dbReference>
<dbReference type="Pfam" id="PF00296">
    <property type="entry name" value="Bac_luciferase"/>
    <property type="match status" value="1"/>
</dbReference>
<dbReference type="NCBIfam" id="TIGR03558">
    <property type="entry name" value="oxido_grp_1"/>
    <property type="match status" value="1"/>
</dbReference>
<dbReference type="InterPro" id="IPR036661">
    <property type="entry name" value="Luciferase-like_sf"/>
</dbReference>
<protein>
    <submittedName>
        <fullName evidence="4">Luciferase family oxidoreductase group 1</fullName>
    </submittedName>
</protein>
<sequence length="347" mass="37484">MTDQAKNHTSNILAGTPISILDLAPVTEEGSVATSLKNTIDLAQHAERWGYHRYWLAEHHNMPGIASSATSIVIGQVAAHTKQIRVGAGGIMLPNHSPLVVAEQFGTLESLFPGRIDLGLGRAPGSDGATSQALRRGPGSNGQDFPERLRELRAYFQPDPHAPSRVRAIPGEGLNIPIWLLGSSGFSAELAGRLGLPFSFASHFAPEYLMPALDLYRSHFTPSEVLDKPHVMIAVNAVVADTDEQAKYLATSQQQQFLNLIRGKTGRLQPPTDDMDSLWNAQEKALVQGKFSFGAVGSPNTVAAKLESHLELTGADEIILSAQIYDHTARLHSYSLLAEIFGNTTEV</sequence>
<evidence type="ECO:0000256" key="1">
    <source>
        <dbReference type="ARBA" id="ARBA00007789"/>
    </source>
</evidence>
<feature type="domain" description="Luciferase-like" evidence="3">
    <location>
        <begin position="20"/>
        <end position="316"/>
    </location>
</feature>
<accession>A0ABS4FS98</accession>
<dbReference type="InterPro" id="IPR011251">
    <property type="entry name" value="Luciferase-like_dom"/>
</dbReference>
<feature type="region of interest" description="Disordered" evidence="2">
    <location>
        <begin position="123"/>
        <end position="143"/>
    </location>
</feature>
<dbReference type="InterPro" id="IPR019949">
    <property type="entry name" value="CmoO-like"/>
</dbReference>
<dbReference type="PANTHER" id="PTHR30137:SF6">
    <property type="entry name" value="LUCIFERASE-LIKE MONOOXYGENASE"/>
    <property type="match status" value="1"/>
</dbReference>
<evidence type="ECO:0000313" key="5">
    <source>
        <dbReference type="Proteomes" id="UP001519272"/>
    </source>
</evidence>
<proteinExistence type="predicted"/>
<dbReference type="EMBL" id="JAGGKG010000008">
    <property type="protein sequence ID" value="MBP1905466.1"/>
    <property type="molecule type" value="Genomic_DNA"/>
</dbReference>
<dbReference type="PANTHER" id="PTHR30137">
    <property type="entry name" value="LUCIFERASE-LIKE MONOOXYGENASE"/>
    <property type="match status" value="1"/>
</dbReference>
<dbReference type="RefSeq" id="WP_210089080.1">
    <property type="nucleotide sequence ID" value="NZ_JAGGKG010000008.1"/>
</dbReference>